<organism evidence="2 3">
    <name type="scientific">Mycena rosella</name>
    <name type="common">Pink bonnet</name>
    <name type="synonym">Agaricus rosellus</name>
    <dbReference type="NCBI Taxonomy" id="1033263"/>
    <lineage>
        <taxon>Eukaryota</taxon>
        <taxon>Fungi</taxon>
        <taxon>Dikarya</taxon>
        <taxon>Basidiomycota</taxon>
        <taxon>Agaricomycotina</taxon>
        <taxon>Agaricomycetes</taxon>
        <taxon>Agaricomycetidae</taxon>
        <taxon>Agaricales</taxon>
        <taxon>Marasmiineae</taxon>
        <taxon>Mycenaceae</taxon>
        <taxon>Mycena</taxon>
    </lineage>
</organism>
<feature type="region of interest" description="Disordered" evidence="1">
    <location>
        <begin position="104"/>
        <end position="132"/>
    </location>
</feature>
<sequence length="132" mass="13558">MGAGAVPGAGVTMRGAGSDPGADMCWAAWWAAGTNIPGGRDGEGSRAAIAAARHDSGEGGSGYGLGQGLGHRRNGGCWRGRRSGYHRGSRGGCSRHRRGLWRGERGRGRKDRWGGQALGRDGGGERKGCIEG</sequence>
<comment type="caution">
    <text evidence="2">The sequence shown here is derived from an EMBL/GenBank/DDBJ whole genome shotgun (WGS) entry which is preliminary data.</text>
</comment>
<evidence type="ECO:0000313" key="3">
    <source>
        <dbReference type="Proteomes" id="UP001221757"/>
    </source>
</evidence>
<reference evidence="2" key="1">
    <citation type="submission" date="2023-03" db="EMBL/GenBank/DDBJ databases">
        <title>Massive genome expansion in bonnet fungi (Mycena s.s.) driven by repeated elements and novel gene families across ecological guilds.</title>
        <authorList>
            <consortium name="Lawrence Berkeley National Laboratory"/>
            <person name="Harder C.B."/>
            <person name="Miyauchi S."/>
            <person name="Viragh M."/>
            <person name="Kuo A."/>
            <person name="Thoen E."/>
            <person name="Andreopoulos B."/>
            <person name="Lu D."/>
            <person name="Skrede I."/>
            <person name="Drula E."/>
            <person name="Henrissat B."/>
            <person name="Morin E."/>
            <person name="Kohler A."/>
            <person name="Barry K."/>
            <person name="LaButti K."/>
            <person name="Morin E."/>
            <person name="Salamov A."/>
            <person name="Lipzen A."/>
            <person name="Mereny Z."/>
            <person name="Hegedus B."/>
            <person name="Baldrian P."/>
            <person name="Stursova M."/>
            <person name="Weitz H."/>
            <person name="Taylor A."/>
            <person name="Grigoriev I.V."/>
            <person name="Nagy L.G."/>
            <person name="Martin F."/>
            <person name="Kauserud H."/>
        </authorList>
    </citation>
    <scope>NUCLEOTIDE SEQUENCE</scope>
    <source>
        <strain evidence="2">CBHHK067</strain>
    </source>
</reference>
<proteinExistence type="predicted"/>
<evidence type="ECO:0000313" key="2">
    <source>
        <dbReference type="EMBL" id="KAJ7653811.1"/>
    </source>
</evidence>
<keyword evidence="3" id="KW-1185">Reference proteome</keyword>
<protein>
    <submittedName>
        <fullName evidence="2">Uncharacterized protein</fullName>
    </submittedName>
</protein>
<accession>A0AAD7G3X6</accession>
<gene>
    <name evidence="2" type="ORF">B0H17DRAFT_1146970</name>
</gene>
<feature type="compositionally biased region" description="Basic and acidic residues" evidence="1">
    <location>
        <begin position="122"/>
        <end position="132"/>
    </location>
</feature>
<dbReference type="EMBL" id="JARKIE010000330">
    <property type="protein sequence ID" value="KAJ7653811.1"/>
    <property type="molecule type" value="Genomic_DNA"/>
</dbReference>
<dbReference type="Proteomes" id="UP001221757">
    <property type="component" value="Unassembled WGS sequence"/>
</dbReference>
<dbReference type="AlphaFoldDB" id="A0AAD7G3X6"/>
<evidence type="ECO:0000256" key="1">
    <source>
        <dbReference type="SAM" id="MobiDB-lite"/>
    </source>
</evidence>
<name>A0AAD7G3X6_MYCRO</name>